<evidence type="ECO:0000313" key="2">
    <source>
        <dbReference type="EMBL" id="PAF54604.1"/>
    </source>
</evidence>
<evidence type="ECO:0000256" key="1">
    <source>
        <dbReference type="SAM" id="SignalP"/>
    </source>
</evidence>
<feature type="signal peptide" evidence="1">
    <location>
        <begin position="1"/>
        <end position="28"/>
    </location>
</feature>
<keyword evidence="3" id="KW-1185">Reference proteome</keyword>
<accession>A0ABX4H3X8</accession>
<reference evidence="2" key="1">
    <citation type="submission" date="2017-08" db="EMBL/GenBank/DDBJ databases">
        <authorList>
            <person name="Alvarez-Ponce D."/>
            <person name="Weitzman C.L."/>
            <person name="Tillett R.L."/>
            <person name="Sandmeier F.C."/>
            <person name="Tracy C.R."/>
        </authorList>
    </citation>
    <scope>NUCLEOTIDE SEQUENCE [LARGE SCALE GENOMIC DNA]</scope>
    <source>
        <strain evidence="2">PS6</strain>
    </source>
</reference>
<organism evidence="2 3">
    <name type="scientific">Mycoplasmopsis agassizii</name>
    <dbReference type="NCBI Taxonomy" id="33922"/>
    <lineage>
        <taxon>Bacteria</taxon>
        <taxon>Bacillati</taxon>
        <taxon>Mycoplasmatota</taxon>
        <taxon>Mycoplasmoidales</taxon>
        <taxon>Metamycoplasmataceae</taxon>
        <taxon>Mycoplasmopsis</taxon>
    </lineage>
</organism>
<protein>
    <recommendedName>
        <fullName evidence="4">Lipoprotein</fullName>
    </recommendedName>
</protein>
<proteinExistence type="predicted"/>
<evidence type="ECO:0008006" key="4">
    <source>
        <dbReference type="Google" id="ProtNLM"/>
    </source>
</evidence>
<name>A0ABX4H3X8_9BACT</name>
<comment type="caution">
    <text evidence="2">The sequence shown here is derived from an EMBL/GenBank/DDBJ whole genome shotgun (WGS) entry which is preliminary data.</text>
</comment>
<gene>
    <name evidence="2" type="ORF">CJF60_05020</name>
</gene>
<dbReference type="EMBL" id="NQMN01000003">
    <property type="protein sequence ID" value="PAF54604.1"/>
    <property type="molecule type" value="Genomic_DNA"/>
</dbReference>
<sequence length="165" mass="18838">MDLMRKTKVIKKIILVSFPLSVASIAVACSNPSVDRQIDKWSEELAYQNEWTTTMSGYVGSISENYNISIAELNSGVTEKGVDDSLRSQIQTVYNLTLKKVNELLKKYQGKINIPNGLENKISELTKMINEIPLSNSYDEARTYFDKVYVVLQEFRTLAQQMHYL</sequence>
<dbReference type="PROSITE" id="PS51257">
    <property type="entry name" value="PROKAR_LIPOPROTEIN"/>
    <property type="match status" value="1"/>
</dbReference>
<dbReference type="Proteomes" id="UP000217033">
    <property type="component" value="Unassembled WGS sequence"/>
</dbReference>
<evidence type="ECO:0000313" key="3">
    <source>
        <dbReference type="Proteomes" id="UP000217033"/>
    </source>
</evidence>
<keyword evidence="1" id="KW-0732">Signal</keyword>
<feature type="chain" id="PRO_5045658283" description="Lipoprotein" evidence="1">
    <location>
        <begin position="29"/>
        <end position="165"/>
    </location>
</feature>